<proteinExistence type="predicted"/>
<dbReference type="EMBL" id="HACG01015825">
    <property type="protein sequence ID" value="CEK62690.1"/>
    <property type="molecule type" value="Transcribed_RNA"/>
</dbReference>
<name>A0A0B6Z4P4_9EUPU</name>
<feature type="non-terminal residue" evidence="1">
    <location>
        <position position="89"/>
    </location>
</feature>
<gene>
    <name evidence="1" type="primary">ORF45906</name>
</gene>
<evidence type="ECO:0000313" key="1">
    <source>
        <dbReference type="EMBL" id="CEK62690.1"/>
    </source>
</evidence>
<reference evidence="1" key="1">
    <citation type="submission" date="2014-12" db="EMBL/GenBank/DDBJ databases">
        <title>Insight into the proteome of Arion vulgaris.</title>
        <authorList>
            <person name="Aradska J."/>
            <person name="Bulat T."/>
            <person name="Smidak R."/>
            <person name="Sarate P."/>
            <person name="Gangsoo J."/>
            <person name="Sialana F."/>
            <person name="Bilban M."/>
            <person name="Lubec G."/>
        </authorList>
    </citation>
    <scope>NUCLEOTIDE SEQUENCE</scope>
    <source>
        <tissue evidence="1">Skin</tissue>
    </source>
</reference>
<organism evidence="1">
    <name type="scientific">Arion vulgaris</name>
    <dbReference type="NCBI Taxonomy" id="1028688"/>
    <lineage>
        <taxon>Eukaryota</taxon>
        <taxon>Metazoa</taxon>
        <taxon>Spiralia</taxon>
        <taxon>Lophotrochozoa</taxon>
        <taxon>Mollusca</taxon>
        <taxon>Gastropoda</taxon>
        <taxon>Heterobranchia</taxon>
        <taxon>Euthyneura</taxon>
        <taxon>Panpulmonata</taxon>
        <taxon>Eupulmonata</taxon>
        <taxon>Stylommatophora</taxon>
        <taxon>Helicina</taxon>
        <taxon>Arionoidea</taxon>
        <taxon>Arionidae</taxon>
        <taxon>Arion</taxon>
    </lineage>
</organism>
<dbReference type="AlphaFoldDB" id="A0A0B6Z4P4"/>
<feature type="non-terminal residue" evidence="1">
    <location>
        <position position="1"/>
    </location>
</feature>
<sequence length="89" mass="10646">EIPYDRIREASVVELCDIAEMVHIQDDERLRDSEDLRERIILMKKKMEGCNNIWKPMFRSVQEETTVKIESLLQLMKTVDEIFETFPTE</sequence>
<protein>
    <submittedName>
        <fullName evidence="1">Uncharacterized protein</fullName>
    </submittedName>
</protein>
<accession>A0A0B6Z4P4</accession>